<proteinExistence type="predicted"/>
<reference evidence="1" key="1">
    <citation type="journal article" date="2023" name="Mol. Ecol. Resour.">
        <title>Chromosome-level genome assembly of a triploid poplar Populus alba 'Berolinensis'.</title>
        <authorList>
            <person name="Chen S."/>
            <person name="Yu Y."/>
            <person name="Wang X."/>
            <person name="Wang S."/>
            <person name="Zhang T."/>
            <person name="Zhou Y."/>
            <person name="He R."/>
            <person name="Meng N."/>
            <person name="Wang Y."/>
            <person name="Liu W."/>
            <person name="Liu Z."/>
            <person name="Liu J."/>
            <person name="Guo Q."/>
            <person name="Huang H."/>
            <person name="Sederoff R.R."/>
            <person name="Wang G."/>
            <person name="Qu G."/>
            <person name="Chen S."/>
        </authorList>
    </citation>
    <scope>NUCLEOTIDE SEQUENCE</scope>
    <source>
        <strain evidence="1">SC-2020</strain>
    </source>
</reference>
<keyword evidence="2" id="KW-1185">Reference proteome</keyword>
<sequence length="43" mass="4785">MQTYIGGVSMPVYLLKEVGSWSVAGGIWFGWLCSRQDEGEAIY</sequence>
<organism evidence="1 2">
    <name type="scientific">Populus alba x Populus x berolinensis</name>
    <dbReference type="NCBI Taxonomy" id="444605"/>
    <lineage>
        <taxon>Eukaryota</taxon>
        <taxon>Viridiplantae</taxon>
        <taxon>Streptophyta</taxon>
        <taxon>Embryophyta</taxon>
        <taxon>Tracheophyta</taxon>
        <taxon>Spermatophyta</taxon>
        <taxon>Magnoliopsida</taxon>
        <taxon>eudicotyledons</taxon>
        <taxon>Gunneridae</taxon>
        <taxon>Pentapetalae</taxon>
        <taxon>rosids</taxon>
        <taxon>fabids</taxon>
        <taxon>Malpighiales</taxon>
        <taxon>Salicaceae</taxon>
        <taxon>Saliceae</taxon>
        <taxon>Populus</taxon>
    </lineage>
</organism>
<dbReference type="AlphaFoldDB" id="A0AAD6QAS9"/>
<accession>A0AAD6QAS9</accession>
<dbReference type="EMBL" id="JAQIZT010000009">
    <property type="protein sequence ID" value="KAJ6985599.1"/>
    <property type="molecule type" value="Genomic_DNA"/>
</dbReference>
<protein>
    <submittedName>
        <fullName evidence="1">Uncharacterized protein</fullName>
    </submittedName>
</protein>
<dbReference type="Proteomes" id="UP001164929">
    <property type="component" value="Chromosome 9"/>
</dbReference>
<evidence type="ECO:0000313" key="1">
    <source>
        <dbReference type="EMBL" id="KAJ6985599.1"/>
    </source>
</evidence>
<gene>
    <name evidence="1" type="ORF">NC653_023523</name>
</gene>
<comment type="caution">
    <text evidence="1">The sequence shown here is derived from an EMBL/GenBank/DDBJ whole genome shotgun (WGS) entry which is preliminary data.</text>
</comment>
<name>A0AAD6QAS9_9ROSI</name>
<evidence type="ECO:0000313" key="2">
    <source>
        <dbReference type="Proteomes" id="UP001164929"/>
    </source>
</evidence>